<dbReference type="PROSITE" id="PS50088">
    <property type="entry name" value="ANK_REPEAT"/>
    <property type="match status" value="2"/>
</dbReference>
<accession>A0A481YS76</accession>
<dbReference type="Pfam" id="PF12796">
    <property type="entry name" value="Ank_2"/>
    <property type="match status" value="1"/>
</dbReference>
<dbReference type="InterPro" id="IPR036770">
    <property type="entry name" value="Ankyrin_rpt-contain_sf"/>
</dbReference>
<dbReference type="SMART" id="SM00248">
    <property type="entry name" value="ANK"/>
    <property type="match status" value="4"/>
</dbReference>
<organism evidence="3">
    <name type="scientific">Marseillevirus LCMAC101</name>
    <dbReference type="NCBI Taxonomy" id="2506602"/>
    <lineage>
        <taxon>Viruses</taxon>
        <taxon>Varidnaviria</taxon>
        <taxon>Bamfordvirae</taxon>
        <taxon>Nucleocytoviricota</taxon>
        <taxon>Megaviricetes</taxon>
        <taxon>Pimascovirales</taxon>
        <taxon>Pimascovirales incertae sedis</taxon>
        <taxon>Marseilleviridae</taxon>
    </lineage>
</organism>
<proteinExistence type="predicted"/>
<dbReference type="SUPFAM" id="SSF48403">
    <property type="entry name" value="Ankyrin repeat"/>
    <property type="match status" value="1"/>
</dbReference>
<dbReference type="Pfam" id="PF00023">
    <property type="entry name" value="Ank"/>
    <property type="match status" value="1"/>
</dbReference>
<keyword evidence="2" id="KW-0040">ANK repeat</keyword>
<evidence type="ECO:0000313" key="3">
    <source>
        <dbReference type="EMBL" id="QBK85595.1"/>
    </source>
</evidence>
<dbReference type="InterPro" id="IPR002110">
    <property type="entry name" value="Ankyrin_rpt"/>
</dbReference>
<reference evidence="3" key="1">
    <citation type="journal article" date="2019" name="MBio">
        <title>Virus Genomes from Deep Sea Sediments Expand the Ocean Megavirome and Support Independent Origins of Viral Gigantism.</title>
        <authorList>
            <person name="Backstrom D."/>
            <person name="Yutin N."/>
            <person name="Jorgensen S.L."/>
            <person name="Dharamshi J."/>
            <person name="Homa F."/>
            <person name="Zaremba-Niedwiedzka K."/>
            <person name="Spang A."/>
            <person name="Wolf Y.I."/>
            <person name="Koonin E.V."/>
            <person name="Ettema T.J."/>
        </authorList>
    </citation>
    <scope>NUCLEOTIDE SEQUENCE</scope>
</reference>
<dbReference type="EMBL" id="MK500327">
    <property type="protein sequence ID" value="QBK85595.1"/>
    <property type="molecule type" value="Genomic_DNA"/>
</dbReference>
<evidence type="ECO:0000256" key="2">
    <source>
        <dbReference type="ARBA" id="ARBA00023043"/>
    </source>
</evidence>
<dbReference type="PANTHER" id="PTHR24173:SF74">
    <property type="entry name" value="ANKYRIN REPEAT DOMAIN-CONTAINING PROTEIN 16"/>
    <property type="match status" value="1"/>
</dbReference>
<dbReference type="Gene3D" id="1.25.40.20">
    <property type="entry name" value="Ankyrin repeat-containing domain"/>
    <property type="match status" value="1"/>
</dbReference>
<sequence>MEVEIFYLIKENNNITLRKCLEQDKDLVNCRDRLGKYPINEACKRGNLGAARILVEYGANVKQMDKSYSPLMEACGNDNIDLVRFLVGQGANLDDKGGWKDETPLIYSCKYISDINIDIVVFLIEKGADPNDQSNQNETALWFVCEKHNLDAGRILLNAGANLDFCSEDKTTERKGRCERFIKEVLNVGKNIKRADS</sequence>
<dbReference type="PANTHER" id="PTHR24173">
    <property type="entry name" value="ANKYRIN REPEAT CONTAINING"/>
    <property type="match status" value="1"/>
</dbReference>
<dbReference type="PROSITE" id="PS50297">
    <property type="entry name" value="ANK_REP_REGION"/>
    <property type="match status" value="2"/>
</dbReference>
<protein>
    <submittedName>
        <fullName evidence="3">Ankyrin repeat protein</fullName>
    </submittedName>
</protein>
<name>A0A481YS76_9VIRU</name>
<keyword evidence="1" id="KW-0677">Repeat</keyword>
<gene>
    <name evidence="3" type="ORF">LCMAC101_01900</name>
</gene>
<evidence type="ECO:0000256" key="1">
    <source>
        <dbReference type="ARBA" id="ARBA00022737"/>
    </source>
</evidence>